<evidence type="ECO:0000256" key="3">
    <source>
        <dbReference type="ARBA" id="ARBA00023004"/>
    </source>
</evidence>
<feature type="domain" description="Radical SAM core" evidence="5">
    <location>
        <begin position="59"/>
        <end position="195"/>
    </location>
</feature>
<evidence type="ECO:0000259" key="5">
    <source>
        <dbReference type="Pfam" id="PF04055"/>
    </source>
</evidence>
<dbReference type="InterPro" id="IPR058240">
    <property type="entry name" value="rSAM_sf"/>
</dbReference>
<evidence type="ECO:0000256" key="4">
    <source>
        <dbReference type="ARBA" id="ARBA00023014"/>
    </source>
</evidence>
<dbReference type="SUPFAM" id="SSF102114">
    <property type="entry name" value="Radical SAM enzymes"/>
    <property type="match status" value="1"/>
</dbReference>
<keyword evidence="7" id="KW-1185">Reference proteome</keyword>
<evidence type="ECO:0000313" key="6">
    <source>
        <dbReference type="EMBL" id="RNL20918.1"/>
    </source>
</evidence>
<keyword evidence="4" id="KW-0411">Iron-sulfur</keyword>
<organism evidence="6 7">
    <name type="scientific">Slackia faecicanis</name>
    <dbReference type="NCBI Taxonomy" id="255723"/>
    <lineage>
        <taxon>Bacteria</taxon>
        <taxon>Bacillati</taxon>
        <taxon>Actinomycetota</taxon>
        <taxon>Coriobacteriia</taxon>
        <taxon>Eggerthellales</taxon>
        <taxon>Eggerthellaceae</taxon>
        <taxon>Slackia</taxon>
    </lineage>
</organism>
<dbReference type="InterPro" id="IPR023874">
    <property type="entry name" value="DNA_rSAM_put"/>
</dbReference>
<dbReference type="GO" id="GO:0003824">
    <property type="term" value="F:catalytic activity"/>
    <property type="evidence" value="ECO:0007669"/>
    <property type="project" value="InterPro"/>
</dbReference>
<gene>
    <name evidence="6" type="ORF">DMP07_02655</name>
</gene>
<protein>
    <submittedName>
        <fullName evidence="6">Putative DNA modification/repair radical SAM protein</fullName>
    </submittedName>
</protein>
<keyword evidence="2" id="KW-0479">Metal-binding</keyword>
<evidence type="ECO:0000313" key="7">
    <source>
        <dbReference type="Proteomes" id="UP000267368"/>
    </source>
</evidence>
<dbReference type="SUPFAM" id="SSF47781">
    <property type="entry name" value="RuvA domain 2-like"/>
    <property type="match status" value="1"/>
</dbReference>
<evidence type="ECO:0000256" key="1">
    <source>
        <dbReference type="ARBA" id="ARBA00022691"/>
    </source>
</evidence>
<dbReference type="PANTHER" id="PTHR21180">
    <property type="entry name" value="ENDONUCLEASE/EXONUCLEASE/PHOSPHATASE FAMILY DOMAIN-CONTAINING PROTEIN 1"/>
    <property type="match status" value="1"/>
</dbReference>
<keyword evidence="1" id="KW-0949">S-adenosyl-L-methionine</keyword>
<dbReference type="AlphaFoldDB" id="A0A3N0AGI8"/>
<dbReference type="InterPro" id="IPR007197">
    <property type="entry name" value="rSAM"/>
</dbReference>
<dbReference type="InterPro" id="IPR013785">
    <property type="entry name" value="Aldolase_TIM"/>
</dbReference>
<comment type="caution">
    <text evidence="6">The sequence shown here is derived from an EMBL/GenBank/DDBJ whole genome shotgun (WGS) entry which is preliminary data.</text>
</comment>
<accession>A0A3N0AGI8</accession>
<evidence type="ECO:0000256" key="2">
    <source>
        <dbReference type="ARBA" id="ARBA00022723"/>
    </source>
</evidence>
<dbReference type="InterPro" id="IPR010994">
    <property type="entry name" value="RuvA_2-like"/>
</dbReference>
<dbReference type="GO" id="GO:0051536">
    <property type="term" value="F:iron-sulfur cluster binding"/>
    <property type="evidence" value="ECO:0007669"/>
    <property type="project" value="UniProtKB-KW"/>
</dbReference>
<dbReference type="SFLD" id="SFLDG01102">
    <property type="entry name" value="Uncharacterised_Radical_SAM_Su"/>
    <property type="match status" value="1"/>
</dbReference>
<proteinExistence type="predicted"/>
<name>A0A3N0AGI8_9ACTN</name>
<dbReference type="CDD" id="cd01335">
    <property type="entry name" value="Radical_SAM"/>
    <property type="match status" value="1"/>
</dbReference>
<keyword evidence="3" id="KW-0408">Iron</keyword>
<dbReference type="Gene3D" id="1.10.150.320">
    <property type="entry name" value="Photosystem II 12 kDa extrinsic protein"/>
    <property type="match status" value="1"/>
</dbReference>
<dbReference type="NCBIfam" id="TIGR03916">
    <property type="entry name" value="rSAM_link_UDG"/>
    <property type="match status" value="1"/>
</dbReference>
<dbReference type="Gene3D" id="3.20.20.70">
    <property type="entry name" value="Aldolase class I"/>
    <property type="match status" value="1"/>
</dbReference>
<dbReference type="Proteomes" id="UP000267368">
    <property type="component" value="Unassembled WGS sequence"/>
</dbReference>
<dbReference type="SFLD" id="SFLDS00029">
    <property type="entry name" value="Radical_SAM"/>
    <property type="match status" value="1"/>
</dbReference>
<dbReference type="PANTHER" id="PTHR21180:SF9">
    <property type="entry name" value="TYPE II SECRETION SYSTEM PROTEIN K"/>
    <property type="match status" value="1"/>
</dbReference>
<dbReference type="EMBL" id="QICB01000002">
    <property type="protein sequence ID" value="RNL20918.1"/>
    <property type="molecule type" value="Genomic_DNA"/>
</dbReference>
<sequence>MDTVEKLGILADAAKYDVACTSSGVDRAAVGGRLGNSVAAGICHSFSADGRCIALLKVLFTNACVYDCAYCVNRRENDVPRVAFRPRELADLTIEFYRRNYIEGLFLSSGVLGCADRTMELIIETLRILREEYGFRGYIHAKAIPGASPELIDRLGRLADRMSVNVELPSKESLALLCPEKSKDSVIDPMRRIKEGIAEDRETRAALRKKTCYLADRRPRRSARSFVPAGQSTQMIVGATPETDRRILTLSSSLYRSLGLKRVFFSAYLPVNEDGRLPRLHAAQLEREHRLYQADWLMRFYGFDVDEIIDESAPFLDAELDPKASWALRHLDMFPVEVNTARYETLLRVPGIGVRGARSIVAARRTTRLGEAELRKLGIAFTRARFFITCKGAYQGKGVEYTPEALRGELRRHVGTGASGRKKVVPGQLSLWGE</sequence>
<dbReference type="GO" id="GO:0046872">
    <property type="term" value="F:metal ion binding"/>
    <property type="evidence" value="ECO:0007669"/>
    <property type="project" value="UniProtKB-KW"/>
</dbReference>
<dbReference type="InterPro" id="IPR051675">
    <property type="entry name" value="Endo/Exo/Phosphatase_dom_1"/>
</dbReference>
<reference evidence="7" key="1">
    <citation type="submission" date="2018-05" db="EMBL/GenBank/DDBJ databases">
        <title>Genome Sequencing of selected type strains of the family Eggerthellaceae.</title>
        <authorList>
            <person name="Danylec N."/>
            <person name="Stoll D.A."/>
            <person name="Doetsch A."/>
            <person name="Huch M."/>
        </authorList>
    </citation>
    <scope>NUCLEOTIDE SEQUENCE [LARGE SCALE GENOMIC DNA]</scope>
    <source>
        <strain evidence="7">DSM 17537</strain>
    </source>
</reference>
<dbReference type="OrthoDB" id="9801154at2"/>
<dbReference type="Pfam" id="PF04055">
    <property type="entry name" value="Radical_SAM"/>
    <property type="match status" value="1"/>
</dbReference>
<dbReference type="RefSeq" id="WP_123198017.1">
    <property type="nucleotide sequence ID" value="NZ_QICB01000002.1"/>
</dbReference>